<evidence type="ECO:0000256" key="2">
    <source>
        <dbReference type="ARBA" id="ARBA00002681"/>
    </source>
</evidence>
<name>A0A1B1BJF3_9MICO</name>
<comment type="function">
    <text evidence="2 7">Hydrolysis of 6-phosphogluconolactone to 6-phosphogluconate.</text>
</comment>
<dbReference type="InterPro" id="IPR039104">
    <property type="entry name" value="6PGL"/>
</dbReference>
<dbReference type="NCBIfam" id="TIGR01198">
    <property type="entry name" value="pgl"/>
    <property type="match status" value="1"/>
</dbReference>
<comment type="similarity">
    <text evidence="4 7">Belongs to the glucosamine/galactosamine-6-phosphate isomerase family. 6-phosphogluconolactonase subfamily.</text>
</comment>
<feature type="domain" description="Glucosamine/galactosamine-6-phosphate isomerase" evidence="8">
    <location>
        <begin position="12"/>
        <end position="232"/>
    </location>
</feature>
<sequence length="256" mass="27687">MTHDRRVLVHDDKAALIESVATRFLTKMADILHEQGHAHVVLTGGSVGTGVLEAINASPDRDSVNWSKIDVWWGDERWVPRGHADRNEGQARAALLDHIDIPAGNVHAFPASDEGLDIDAAADRYAAELKSMAAPESTVPQFDVTFLGVGPDGHIASLFPHMQGIRENDLTVIAVLNSPKPPPERLSLTRWVINSSERIWLVVSGPDKASALGLALAGASRDEVPVAGIRGRHYTDFFVDGEAAAEVPENLIEQPQ</sequence>
<dbReference type="EMBL" id="CP016282">
    <property type="protein sequence ID" value="ANP72759.1"/>
    <property type="molecule type" value="Genomic_DNA"/>
</dbReference>
<dbReference type="GO" id="GO:0006098">
    <property type="term" value="P:pentose-phosphate shunt"/>
    <property type="evidence" value="ECO:0007669"/>
    <property type="project" value="UniProtKB-UniPathway"/>
</dbReference>
<evidence type="ECO:0000313" key="10">
    <source>
        <dbReference type="Proteomes" id="UP000092582"/>
    </source>
</evidence>
<dbReference type="CDD" id="cd01400">
    <property type="entry name" value="6PGL"/>
    <property type="match status" value="1"/>
</dbReference>
<evidence type="ECO:0000256" key="6">
    <source>
        <dbReference type="ARBA" id="ARBA00020337"/>
    </source>
</evidence>
<evidence type="ECO:0000313" key="9">
    <source>
        <dbReference type="EMBL" id="ANP72759.1"/>
    </source>
</evidence>
<proteinExistence type="inferred from homology"/>
<evidence type="ECO:0000256" key="7">
    <source>
        <dbReference type="RuleBase" id="RU365095"/>
    </source>
</evidence>
<organism evidence="9 10">
    <name type="scientific">Cryobacterium arcticum</name>
    <dbReference type="NCBI Taxonomy" id="670052"/>
    <lineage>
        <taxon>Bacteria</taxon>
        <taxon>Bacillati</taxon>
        <taxon>Actinomycetota</taxon>
        <taxon>Actinomycetes</taxon>
        <taxon>Micrococcales</taxon>
        <taxon>Microbacteriaceae</taxon>
        <taxon>Cryobacterium</taxon>
    </lineage>
</organism>
<dbReference type="InterPro" id="IPR005900">
    <property type="entry name" value="6-phosphogluconolactonase_DevB"/>
</dbReference>
<evidence type="ECO:0000256" key="1">
    <source>
        <dbReference type="ARBA" id="ARBA00000832"/>
    </source>
</evidence>
<accession>A0A1B1BJF3</accession>
<keyword evidence="10" id="KW-1185">Reference proteome</keyword>
<dbReference type="STRING" id="670052.PA27867_1806"/>
<dbReference type="InterPro" id="IPR006148">
    <property type="entry name" value="Glc/Gal-6P_isomerase"/>
</dbReference>
<dbReference type="Pfam" id="PF01182">
    <property type="entry name" value="Glucosamine_iso"/>
    <property type="match status" value="1"/>
</dbReference>
<comment type="pathway">
    <text evidence="3 7">Carbohydrate degradation; pentose phosphate pathway; D-ribulose 5-phosphate from D-glucose 6-phosphate (oxidative stage): step 2/3.</text>
</comment>
<dbReference type="PANTHER" id="PTHR11054:SF0">
    <property type="entry name" value="6-PHOSPHOGLUCONOLACTONASE"/>
    <property type="match status" value="1"/>
</dbReference>
<dbReference type="Gene3D" id="3.40.50.1360">
    <property type="match status" value="1"/>
</dbReference>
<evidence type="ECO:0000259" key="8">
    <source>
        <dbReference type="Pfam" id="PF01182"/>
    </source>
</evidence>
<dbReference type="AlphaFoldDB" id="A0A1B1BJF3"/>
<reference evidence="9 10" key="1">
    <citation type="submission" date="2016-06" db="EMBL/GenBank/DDBJ databases">
        <title>Genome sequencing of Cryobacterium arcticum PAMC 27867.</title>
        <authorList>
            <person name="Lee J."/>
            <person name="Kim O.-S."/>
        </authorList>
    </citation>
    <scope>NUCLEOTIDE SEQUENCE [LARGE SCALE GENOMIC DNA]</scope>
    <source>
        <strain evidence="9 10">PAMC 27867</strain>
    </source>
</reference>
<dbReference type="Proteomes" id="UP000092582">
    <property type="component" value="Chromosome 1"/>
</dbReference>
<dbReference type="OrthoDB" id="9810967at2"/>
<keyword evidence="7" id="KW-0378">Hydrolase</keyword>
<dbReference type="KEGG" id="cart:PA27867_1806"/>
<dbReference type="PATRIC" id="fig|670052.7.peg.1863"/>
<comment type="catalytic activity">
    <reaction evidence="1 7">
        <text>6-phospho-D-glucono-1,5-lactone + H2O = 6-phospho-D-gluconate + H(+)</text>
        <dbReference type="Rhea" id="RHEA:12556"/>
        <dbReference type="ChEBI" id="CHEBI:15377"/>
        <dbReference type="ChEBI" id="CHEBI:15378"/>
        <dbReference type="ChEBI" id="CHEBI:57955"/>
        <dbReference type="ChEBI" id="CHEBI:58759"/>
        <dbReference type="EC" id="3.1.1.31"/>
    </reaction>
</comment>
<dbReference type="InterPro" id="IPR037171">
    <property type="entry name" value="NagB/RpiA_transferase-like"/>
</dbReference>
<dbReference type="PANTHER" id="PTHR11054">
    <property type="entry name" value="6-PHOSPHOGLUCONOLACTONASE"/>
    <property type="match status" value="1"/>
</dbReference>
<dbReference type="RefSeq" id="WP_066595495.1">
    <property type="nucleotide sequence ID" value="NZ_CP016282.1"/>
</dbReference>
<dbReference type="UniPathway" id="UPA00115">
    <property type="reaction ID" value="UER00409"/>
</dbReference>
<evidence type="ECO:0000256" key="5">
    <source>
        <dbReference type="ARBA" id="ARBA00013198"/>
    </source>
</evidence>
<protein>
    <recommendedName>
        <fullName evidence="6 7">6-phosphogluconolactonase</fullName>
        <shortName evidence="7">6PGL</shortName>
        <ecNumber evidence="5 7">3.1.1.31</ecNumber>
    </recommendedName>
</protein>
<gene>
    <name evidence="7" type="primary">pgl</name>
    <name evidence="9" type="ORF">PA27867_1806</name>
</gene>
<dbReference type="SUPFAM" id="SSF100950">
    <property type="entry name" value="NagB/RpiA/CoA transferase-like"/>
    <property type="match status" value="1"/>
</dbReference>
<evidence type="ECO:0000256" key="3">
    <source>
        <dbReference type="ARBA" id="ARBA00004961"/>
    </source>
</evidence>
<dbReference type="GO" id="GO:0005975">
    <property type="term" value="P:carbohydrate metabolic process"/>
    <property type="evidence" value="ECO:0007669"/>
    <property type="project" value="UniProtKB-UniRule"/>
</dbReference>
<evidence type="ECO:0000256" key="4">
    <source>
        <dbReference type="ARBA" id="ARBA00010662"/>
    </source>
</evidence>
<dbReference type="EC" id="3.1.1.31" evidence="5 7"/>
<dbReference type="GO" id="GO:0017057">
    <property type="term" value="F:6-phosphogluconolactonase activity"/>
    <property type="evidence" value="ECO:0007669"/>
    <property type="project" value="UniProtKB-UniRule"/>
</dbReference>